<keyword evidence="4 6" id="KW-1133">Transmembrane helix</keyword>
<evidence type="ECO:0000313" key="8">
    <source>
        <dbReference type="EMBL" id="SHE99849.1"/>
    </source>
</evidence>
<evidence type="ECO:0000256" key="6">
    <source>
        <dbReference type="SAM" id="Phobius"/>
    </source>
</evidence>
<dbReference type="OrthoDB" id="596762at2"/>
<feature type="transmembrane region" description="Helical" evidence="6">
    <location>
        <begin position="12"/>
        <end position="32"/>
    </location>
</feature>
<evidence type="ECO:0000256" key="3">
    <source>
        <dbReference type="ARBA" id="ARBA00022748"/>
    </source>
</evidence>
<keyword evidence="2 6" id="KW-0812">Transmembrane</keyword>
<dbReference type="InterPro" id="IPR007816">
    <property type="entry name" value="ResB-like_domain"/>
</dbReference>
<evidence type="ECO:0000256" key="1">
    <source>
        <dbReference type="ARBA" id="ARBA00004141"/>
    </source>
</evidence>
<dbReference type="RefSeq" id="WP_025074449.1">
    <property type="nucleotide sequence ID" value="NZ_FQVD01000009.1"/>
</dbReference>
<feature type="transmembrane region" description="Helical" evidence="6">
    <location>
        <begin position="38"/>
        <end position="59"/>
    </location>
</feature>
<dbReference type="GO" id="GO:0017004">
    <property type="term" value="P:cytochrome complex assembly"/>
    <property type="evidence" value="ECO:0007669"/>
    <property type="project" value="UniProtKB-KW"/>
</dbReference>
<dbReference type="GO" id="GO:0016020">
    <property type="term" value="C:membrane"/>
    <property type="evidence" value="ECO:0007669"/>
    <property type="project" value="UniProtKB-SubCell"/>
</dbReference>
<accession>A0A1M4Y2E0</accession>
<keyword evidence="9" id="KW-1185">Reference proteome</keyword>
<reference evidence="8 9" key="1">
    <citation type="submission" date="2016-11" db="EMBL/GenBank/DDBJ databases">
        <authorList>
            <person name="Jaros S."/>
            <person name="Januszkiewicz K."/>
            <person name="Wedrychowicz H."/>
        </authorList>
    </citation>
    <scope>NUCLEOTIDE SEQUENCE [LARGE SCALE GENOMIC DNA]</scope>
    <source>
        <strain evidence="8 9">DSM 26883</strain>
    </source>
</reference>
<keyword evidence="3" id="KW-0201">Cytochrome c-type biogenesis</keyword>
<proteinExistence type="predicted"/>
<feature type="transmembrane region" description="Helical" evidence="6">
    <location>
        <begin position="112"/>
        <end position="136"/>
    </location>
</feature>
<evidence type="ECO:0000259" key="7">
    <source>
        <dbReference type="Pfam" id="PF05140"/>
    </source>
</evidence>
<keyword evidence="5 6" id="KW-0472">Membrane</keyword>
<feature type="transmembrane region" description="Helical" evidence="6">
    <location>
        <begin position="380"/>
        <end position="400"/>
    </location>
</feature>
<dbReference type="InterPro" id="IPR023494">
    <property type="entry name" value="Cyt_c_bgen_Ccs1/CcsB/ResB"/>
</dbReference>
<evidence type="ECO:0000256" key="2">
    <source>
        <dbReference type="ARBA" id="ARBA00022692"/>
    </source>
</evidence>
<dbReference type="PANTHER" id="PTHR31566">
    <property type="entry name" value="CYTOCHROME C BIOGENESIS PROTEIN CCS1, CHLOROPLASTIC"/>
    <property type="match status" value="1"/>
</dbReference>
<dbReference type="Pfam" id="PF05140">
    <property type="entry name" value="ResB"/>
    <property type="match status" value="1"/>
</dbReference>
<sequence length="411" mass="46353">MWSKPWSYKEGLLIGMGLLVTGFLLHVTVGAINWNLFAYPVNVIVLIVYIIGLVSMHLLHKRVYLFGWLSHYSAAVSSLVWVTLLTVMMGLIRQASSGNSPGDILGFSRMISSWSFVLLYFWMVTVLGLTILRVGFPLKVSKLSFLLNHIGLFIALITATLGNADLQRLKMTTQIGNTEWRASDEQGQLIELPLAIELKDFTIDEYPPKLMLIDNETGSAIPEKSPVHLLLEENVTDGALQDWQLTILQSIPTAASVTTEDTLKFTDFHSMGATYAVYLKAVNQKKQLTREGWVSCGSFLFPYKALRLDSLTSLVMPEREPQRFASDVKVYTQTGKITEATIEVNRPLELEGWKIYQLSYDELKGRWSDISVFELVRDPWLPAVYTGIVMMMIGAICLFVNAQKRKEEEKV</sequence>
<name>A0A1M4Y2E0_9BACE</name>
<dbReference type="STRING" id="871325.SAMN05444349_10991"/>
<feature type="transmembrane region" description="Helical" evidence="6">
    <location>
        <begin position="71"/>
        <end position="92"/>
    </location>
</feature>
<protein>
    <submittedName>
        <fullName evidence="8">ResB-like family protein</fullName>
    </submittedName>
</protein>
<organism evidence="8 9">
    <name type="scientific">Bacteroides faecichinchillae</name>
    <dbReference type="NCBI Taxonomy" id="871325"/>
    <lineage>
        <taxon>Bacteria</taxon>
        <taxon>Pseudomonadati</taxon>
        <taxon>Bacteroidota</taxon>
        <taxon>Bacteroidia</taxon>
        <taxon>Bacteroidales</taxon>
        <taxon>Bacteroidaceae</taxon>
        <taxon>Bacteroides</taxon>
    </lineage>
</organism>
<evidence type="ECO:0000256" key="4">
    <source>
        <dbReference type="ARBA" id="ARBA00022989"/>
    </source>
</evidence>
<gene>
    <name evidence="8" type="ORF">SAMN05444349_10991</name>
</gene>
<evidence type="ECO:0000313" key="9">
    <source>
        <dbReference type="Proteomes" id="UP000184436"/>
    </source>
</evidence>
<evidence type="ECO:0000256" key="5">
    <source>
        <dbReference type="ARBA" id="ARBA00023136"/>
    </source>
</evidence>
<dbReference type="PANTHER" id="PTHR31566:SF5">
    <property type="entry name" value="RESB-LIKE DOMAIN-CONTAINING PROTEIN"/>
    <property type="match status" value="1"/>
</dbReference>
<dbReference type="AlphaFoldDB" id="A0A1M4Y2E0"/>
<comment type="subcellular location">
    <subcellularLocation>
        <location evidence="1">Membrane</location>
        <topology evidence="1">Multi-pass membrane protein</topology>
    </subcellularLocation>
</comment>
<feature type="transmembrane region" description="Helical" evidence="6">
    <location>
        <begin position="143"/>
        <end position="162"/>
    </location>
</feature>
<dbReference type="EMBL" id="FQVD01000009">
    <property type="protein sequence ID" value="SHE99849.1"/>
    <property type="molecule type" value="Genomic_DNA"/>
</dbReference>
<dbReference type="Proteomes" id="UP000184436">
    <property type="component" value="Unassembled WGS sequence"/>
</dbReference>
<feature type="domain" description="ResB-like" evidence="7">
    <location>
        <begin position="305"/>
        <end position="362"/>
    </location>
</feature>